<name>A0A382RRH3_9ZZZZ</name>
<reference evidence="1" key="1">
    <citation type="submission" date="2018-05" db="EMBL/GenBank/DDBJ databases">
        <authorList>
            <person name="Lanie J.A."/>
            <person name="Ng W.-L."/>
            <person name="Kazmierczak K.M."/>
            <person name="Andrzejewski T.M."/>
            <person name="Davidsen T.M."/>
            <person name="Wayne K.J."/>
            <person name="Tettelin H."/>
            <person name="Glass J.I."/>
            <person name="Rusch D."/>
            <person name="Podicherti R."/>
            <person name="Tsui H.-C.T."/>
            <person name="Winkler M.E."/>
        </authorList>
    </citation>
    <scope>NUCLEOTIDE SEQUENCE</scope>
</reference>
<dbReference type="AlphaFoldDB" id="A0A382RRH3"/>
<proteinExistence type="predicted"/>
<feature type="non-terminal residue" evidence="1">
    <location>
        <position position="33"/>
    </location>
</feature>
<accession>A0A382RRH3</accession>
<dbReference type="EMBL" id="UINC01123662">
    <property type="protein sequence ID" value="SVD00284.1"/>
    <property type="molecule type" value="Genomic_DNA"/>
</dbReference>
<protein>
    <submittedName>
        <fullName evidence="1">Uncharacterized protein</fullName>
    </submittedName>
</protein>
<organism evidence="1">
    <name type="scientific">marine metagenome</name>
    <dbReference type="NCBI Taxonomy" id="408172"/>
    <lineage>
        <taxon>unclassified sequences</taxon>
        <taxon>metagenomes</taxon>
        <taxon>ecological metagenomes</taxon>
    </lineage>
</organism>
<sequence length="33" mass="3949">MLIHDRSYHHWNGQLKSGRVSCWIVIARTELKI</sequence>
<gene>
    <name evidence="1" type="ORF">METZ01_LOCUS353138</name>
</gene>
<evidence type="ECO:0000313" key="1">
    <source>
        <dbReference type="EMBL" id="SVD00284.1"/>
    </source>
</evidence>